<keyword evidence="3 4" id="KW-0648">Protein biosynthesis</keyword>
<dbReference type="Pfam" id="PF01398">
    <property type="entry name" value="JAB"/>
    <property type="match status" value="1"/>
</dbReference>
<proteinExistence type="inferred from homology"/>
<comment type="subunit">
    <text evidence="4">Component of the eukaryotic translation initiation factor 3 (eIF-3) complex.</text>
</comment>
<dbReference type="EMBL" id="JACAZH010000011">
    <property type="protein sequence ID" value="KAF7355612.1"/>
    <property type="molecule type" value="Genomic_DNA"/>
</dbReference>
<keyword evidence="7" id="KW-1185">Reference proteome</keyword>
<dbReference type="InterPro" id="IPR037518">
    <property type="entry name" value="MPN"/>
</dbReference>
<keyword evidence="1 4" id="KW-0963">Cytoplasm</keyword>
<dbReference type="PROSITE" id="PS50249">
    <property type="entry name" value="MPN"/>
    <property type="match status" value="1"/>
</dbReference>
<gene>
    <name evidence="6" type="ORF">MSAN_01478500</name>
</gene>
<dbReference type="HAMAP" id="MF_03005">
    <property type="entry name" value="eIF3f"/>
    <property type="match status" value="1"/>
</dbReference>
<dbReference type="Pfam" id="PF13012">
    <property type="entry name" value="MitMem_reg"/>
    <property type="match status" value="1"/>
</dbReference>
<dbReference type="InterPro" id="IPR024969">
    <property type="entry name" value="EIF3F/CSN6-like_C"/>
</dbReference>
<dbReference type="CDD" id="cd08064">
    <property type="entry name" value="MPN_eIF3f"/>
    <property type="match status" value="1"/>
</dbReference>
<accession>A0A8H6YBW0</accession>
<evidence type="ECO:0000313" key="7">
    <source>
        <dbReference type="Proteomes" id="UP000623467"/>
    </source>
</evidence>
<dbReference type="AlphaFoldDB" id="A0A8H6YBW0"/>
<evidence type="ECO:0000256" key="3">
    <source>
        <dbReference type="ARBA" id="ARBA00022917"/>
    </source>
</evidence>
<name>A0A8H6YBW0_9AGAR</name>
<dbReference type="GO" id="GO:0003743">
    <property type="term" value="F:translation initiation factor activity"/>
    <property type="evidence" value="ECO:0007669"/>
    <property type="project" value="UniProtKB-UniRule"/>
</dbReference>
<dbReference type="InterPro" id="IPR000555">
    <property type="entry name" value="JAMM/MPN+_dom"/>
</dbReference>
<dbReference type="Proteomes" id="UP000623467">
    <property type="component" value="Unassembled WGS sequence"/>
</dbReference>
<dbReference type="SMART" id="SM00232">
    <property type="entry name" value="JAB_MPN"/>
    <property type="match status" value="1"/>
</dbReference>
<dbReference type="GO" id="GO:0016282">
    <property type="term" value="C:eukaryotic 43S preinitiation complex"/>
    <property type="evidence" value="ECO:0007669"/>
    <property type="project" value="UniProtKB-UniRule"/>
</dbReference>
<dbReference type="GO" id="GO:0033290">
    <property type="term" value="C:eukaryotic 48S preinitiation complex"/>
    <property type="evidence" value="ECO:0007669"/>
    <property type="project" value="UniProtKB-UniRule"/>
</dbReference>
<evidence type="ECO:0000313" key="6">
    <source>
        <dbReference type="EMBL" id="KAF7355612.1"/>
    </source>
</evidence>
<feature type="domain" description="MPN" evidence="5">
    <location>
        <begin position="29"/>
        <end position="164"/>
    </location>
</feature>
<dbReference type="GO" id="GO:0001732">
    <property type="term" value="P:formation of cytoplasmic translation initiation complex"/>
    <property type="evidence" value="ECO:0007669"/>
    <property type="project" value="UniProtKB-UniRule"/>
</dbReference>
<evidence type="ECO:0000256" key="2">
    <source>
        <dbReference type="ARBA" id="ARBA00022540"/>
    </source>
</evidence>
<dbReference type="OrthoDB" id="25498at2759"/>
<dbReference type="GO" id="GO:0031369">
    <property type="term" value="F:translation initiation factor binding"/>
    <property type="evidence" value="ECO:0007669"/>
    <property type="project" value="InterPro"/>
</dbReference>
<evidence type="ECO:0000259" key="5">
    <source>
        <dbReference type="PROSITE" id="PS50249"/>
    </source>
</evidence>
<organism evidence="6 7">
    <name type="scientific">Mycena sanguinolenta</name>
    <dbReference type="NCBI Taxonomy" id="230812"/>
    <lineage>
        <taxon>Eukaryota</taxon>
        <taxon>Fungi</taxon>
        <taxon>Dikarya</taxon>
        <taxon>Basidiomycota</taxon>
        <taxon>Agaricomycotina</taxon>
        <taxon>Agaricomycetes</taxon>
        <taxon>Agaricomycetidae</taxon>
        <taxon>Agaricales</taxon>
        <taxon>Marasmiineae</taxon>
        <taxon>Mycenaceae</taxon>
        <taxon>Mycena</taxon>
    </lineage>
</organism>
<dbReference type="PANTHER" id="PTHR10540">
    <property type="entry name" value="EUKARYOTIC TRANSLATION INITIATION FACTOR 3 SUBUNIT F-RELATED"/>
    <property type="match status" value="1"/>
</dbReference>
<dbReference type="InterPro" id="IPR027531">
    <property type="entry name" value="eIF3f"/>
</dbReference>
<comment type="function">
    <text evidence="4">Component of the eukaryotic translation initiation factor 3 (eIF-3) complex, which is involved in protein synthesis of a specialized repertoire of mRNAs and, together with other initiation factors, stimulates binding of mRNA and methionyl-tRNAi to the 40S ribosome. The eIF-3 complex specifically targets and initiates translation of a subset of mRNAs involved in cell proliferation.</text>
</comment>
<dbReference type="GO" id="GO:0008237">
    <property type="term" value="F:metallopeptidase activity"/>
    <property type="evidence" value="ECO:0007669"/>
    <property type="project" value="InterPro"/>
</dbReference>
<comment type="subcellular location">
    <subcellularLocation>
        <location evidence="4">Cytoplasm</location>
    </subcellularLocation>
</comment>
<keyword evidence="2 4" id="KW-0396">Initiation factor</keyword>
<protein>
    <recommendedName>
        <fullName evidence="4">Eukaryotic translation initiation factor 3 subunit F</fullName>
        <shortName evidence="4">eIF3f</shortName>
    </recommendedName>
</protein>
<comment type="caution">
    <text evidence="6">The sequence shown here is derived from an EMBL/GenBank/DDBJ whole genome shotgun (WGS) entry which is preliminary data.</text>
</comment>
<reference evidence="6" key="1">
    <citation type="submission" date="2020-05" db="EMBL/GenBank/DDBJ databases">
        <title>Mycena genomes resolve the evolution of fungal bioluminescence.</title>
        <authorList>
            <person name="Tsai I.J."/>
        </authorList>
    </citation>
    <scope>NUCLEOTIDE SEQUENCE</scope>
    <source>
        <strain evidence="6">160909Yilan</strain>
    </source>
</reference>
<dbReference type="Gene3D" id="3.40.140.10">
    <property type="entry name" value="Cytidine Deaminase, domain 2"/>
    <property type="match status" value="1"/>
</dbReference>
<dbReference type="PANTHER" id="PTHR10540:SF6">
    <property type="entry name" value="EUKARYOTIC TRANSLATION INITIATION FACTOR 3 SUBUNIT F"/>
    <property type="match status" value="1"/>
</dbReference>
<evidence type="ECO:0000256" key="1">
    <source>
        <dbReference type="ARBA" id="ARBA00022490"/>
    </source>
</evidence>
<sequence length="302" mass="32673">MALGGSSAVHIQSSTISPALPAPRTPTSITIHPVALFSILDHYLRRNDEQPRVIGTLLGSRSPDNTQIHVRSSFAVLHSENEEQVAVDMEYHRTMYELHSRVTPKETIVGWYSTGSNLNTYSALIQNFYSQETAPHQAIHVALNTGAEEGEEAGVQAYVSSPVGVFPKPENCIFVPVPVRLQFQEAERSGLDLLTQTALSPNSTTAQPVTSIANLDATLNTVSQMIDRVLAYVRQVLAGEVEGDKALGRYLMDTLGVAAIGEKGGEDKAFNASLQDTLMISYLANLVRAQAEVSARLALVTS</sequence>
<comment type="similarity">
    <text evidence="4">Belongs to the eIF-3 subunit F family.</text>
</comment>
<evidence type="ECO:0000256" key="4">
    <source>
        <dbReference type="HAMAP-Rule" id="MF_03005"/>
    </source>
</evidence>
<dbReference type="GO" id="GO:0071541">
    <property type="term" value="C:eukaryotic translation initiation factor 3 complex, eIF3m"/>
    <property type="evidence" value="ECO:0007669"/>
    <property type="project" value="TreeGrafter"/>
</dbReference>